<evidence type="ECO:0000256" key="1">
    <source>
        <dbReference type="ARBA" id="ARBA00007398"/>
    </source>
</evidence>
<organism evidence="3 4">
    <name type="scientific">Daphnia magna</name>
    <dbReference type="NCBI Taxonomy" id="35525"/>
    <lineage>
        <taxon>Eukaryota</taxon>
        <taxon>Metazoa</taxon>
        <taxon>Ecdysozoa</taxon>
        <taxon>Arthropoda</taxon>
        <taxon>Crustacea</taxon>
        <taxon>Branchiopoda</taxon>
        <taxon>Diplostraca</taxon>
        <taxon>Cladocera</taxon>
        <taxon>Anomopoda</taxon>
        <taxon>Daphniidae</taxon>
        <taxon>Daphnia</taxon>
    </lineage>
</organism>
<evidence type="ECO:0000313" key="3">
    <source>
        <dbReference type="EMBL" id="KAK4029177.1"/>
    </source>
</evidence>
<feature type="region of interest" description="Disordered" evidence="2">
    <location>
        <begin position="656"/>
        <end position="689"/>
    </location>
</feature>
<reference evidence="3 4" key="1">
    <citation type="journal article" date="2023" name="Nucleic Acids Res.">
        <title>The hologenome of Daphnia magna reveals possible DNA methylation and microbiome-mediated evolution of the host genome.</title>
        <authorList>
            <person name="Chaturvedi A."/>
            <person name="Li X."/>
            <person name="Dhandapani V."/>
            <person name="Marshall H."/>
            <person name="Kissane S."/>
            <person name="Cuenca-Cambronero M."/>
            <person name="Asole G."/>
            <person name="Calvet F."/>
            <person name="Ruiz-Romero M."/>
            <person name="Marangio P."/>
            <person name="Guigo R."/>
            <person name="Rago D."/>
            <person name="Mirbahai L."/>
            <person name="Eastwood N."/>
            <person name="Colbourne J.K."/>
            <person name="Zhou J."/>
            <person name="Mallon E."/>
            <person name="Orsini L."/>
        </authorList>
    </citation>
    <scope>NUCLEOTIDE SEQUENCE [LARGE SCALE GENOMIC DNA]</scope>
    <source>
        <strain evidence="3">LRV0_1</strain>
    </source>
</reference>
<dbReference type="InterPro" id="IPR026832">
    <property type="entry name" value="Asteroid"/>
</dbReference>
<evidence type="ECO:0000256" key="2">
    <source>
        <dbReference type="SAM" id="MobiDB-lite"/>
    </source>
</evidence>
<gene>
    <name evidence="3" type="ORF">OUZ56_022184</name>
</gene>
<evidence type="ECO:0008006" key="5">
    <source>
        <dbReference type="Google" id="ProtNLM"/>
    </source>
</evidence>
<dbReference type="InterPro" id="IPR029060">
    <property type="entry name" value="PIN-like_dom_sf"/>
</dbReference>
<dbReference type="Proteomes" id="UP001234178">
    <property type="component" value="Unassembled WGS sequence"/>
</dbReference>
<evidence type="ECO:0000313" key="4">
    <source>
        <dbReference type="Proteomes" id="UP001234178"/>
    </source>
</evidence>
<proteinExistence type="inferred from homology"/>
<comment type="similarity">
    <text evidence="1">Belongs to the asteroid family.</text>
</comment>
<dbReference type="PANTHER" id="PTHR15665">
    <property type="entry name" value="ASTEROID PROTEIN"/>
    <property type="match status" value="1"/>
</dbReference>
<accession>A0ABR0AW67</accession>
<dbReference type="EMBL" id="JAOYFB010000039">
    <property type="protein sequence ID" value="KAK4029177.1"/>
    <property type="molecule type" value="Genomic_DNA"/>
</dbReference>
<sequence length="705" mass="80537">MCVVSTLKLHGFVYCCYQATREKLADDNKIHTLARSEKCLENFKLHNSDIVIDGSNLLHFLYLACPKQNACFGGDYNIFCDYVREIFRLLKKCNIKAIVIFDGGMDVGDRKQKTRLLRAKQKIVASIKVKPSNQHRMSVLPLLLKIAFLTVLKEFNVEIVQCQYEADGDLASLARGLKCPIVSNDSDFYVMDVVVIPLSLMELTGAVKCNDGFAIQCKIFYMTNFLKFIGHEDASIFPLMGTLLGNDYADKKLFENIFSQIHLPKSKSMNDQHRKLQGLLEWLKGQTVEEAIDRILMFVKKIYHIEVEVAIRTSLNAYKDENNGHMNSVIDLREKVVTSLMKEGLPEWFCSLYADADIPPWVLEVMLSHKMPYQSQVEAVGSSNSFCCCSDLLKAIALICWDSQIDCQLRTLWRKNSELVFKNLTISRLDFLVTLPGLSSVGAMKLQERQQLLFDIILDKNIGRVLELPTKWQLLFATVIHWIRHSHCRVRSYHVDGLVVGLIYLSMVEPRIGRVRSLKRLENNANKAKDDSMVDYVNMAKNTFKLQEIAERMLSHDINFDRDIVHVLAEFQATFYFAHTLNRVLDSGLPCASPSEFYWGTFINNAVCLFKGYDRLSLAEKLFSGTTSVLFKTFQQYTEIVYELAPSNLMNWVPHGPNKPIKRTKKPKGKPTTVEQMSSSSEEESTMNDSDVELVGNRFKLLTFT</sequence>
<protein>
    <recommendedName>
        <fullName evidence="5">Protein asteroid</fullName>
    </recommendedName>
</protein>
<keyword evidence="4" id="KW-1185">Reference proteome</keyword>
<dbReference type="SUPFAM" id="SSF88723">
    <property type="entry name" value="PIN domain-like"/>
    <property type="match status" value="1"/>
</dbReference>
<dbReference type="PANTHER" id="PTHR15665:SF1">
    <property type="entry name" value="PROTEIN ASTEROID HOMOLOG 1"/>
    <property type="match status" value="1"/>
</dbReference>
<comment type="caution">
    <text evidence="3">The sequence shown here is derived from an EMBL/GenBank/DDBJ whole genome shotgun (WGS) entry which is preliminary data.</text>
</comment>
<dbReference type="Gene3D" id="3.40.50.1010">
    <property type="entry name" value="5'-nuclease"/>
    <property type="match status" value="1"/>
</dbReference>
<name>A0ABR0AW67_9CRUS</name>
<feature type="compositionally biased region" description="Basic residues" evidence="2">
    <location>
        <begin position="660"/>
        <end position="669"/>
    </location>
</feature>